<evidence type="ECO:0000313" key="3">
    <source>
        <dbReference type="Proteomes" id="UP001162156"/>
    </source>
</evidence>
<dbReference type="EMBL" id="JANEYF010002329">
    <property type="protein sequence ID" value="KAJ8947997.1"/>
    <property type="molecule type" value="Genomic_DNA"/>
</dbReference>
<feature type="compositionally biased region" description="Low complexity" evidence="1">
    <location>
        <begin position="246"/>
        <end position="265"/>
    </location>
</feature>
<feature type="compositionally biased region" description="Basic and acidic residues" evidence="1">
    <location>
        <begin position="152"/>
        <end position="181"/>
    </location>
</feature>
<protein>
    <submittedName>
        <fullName evidence="2">Uncharacterized protein</fullName>
    </submittedName>
</protein>
<feature type="compositionally biased region" description="Polar residues" evidence="1">
    <location>
        <begin position="266"/>
        <end position="288"/>
    </location>
</feature>
<dbReference type="AlphaFoldDB" id="A0AAV8Y8V3"/>
<feature type="compositionally biased region" description="Basic and acidic residues" evidence="1">
    <location>
        <begin position="13"/>
        <end position="42"/>
    </location>
</feature>
<dbReference type="PANTHER" id="PTHR14038">
    <property type="entry name" value="BAT2 HLA-B-ASSOCIATED TRANSCRIPT 2"/>
    <property type="match status" value="1"/>
</dbReference>
<feature type="compositionally biased region" description="Basic and acidic residues" evidence="1">
    <location>
        <begin position="451"/>
        <end position="486"/>
    </location>
</feature>
<keyword evidence="3" id="KW-1185">Reference proteome</keyword>
<feature type="compositionally biased region" description="Basic and acidic residues" evidence="1">
    <location>
        <begin position="291"/>
        <end position="319"/>
    </location>
</feature>
<dbReference type="InterPro" id="IPR033184">
    <property type="entry name" value="PRRC2"/>
</dbReference>
<name>A0AAV8Y8V3_9CUCU</name>
<dbReference type="GO" id="GO:0030154">
    <property type="term" value="P:cell differentiation"/>
    <property type="evidence" value="ECO:0007669"/>
    <property type="project" value="TreeGrafter"/>
</dbReference>
<feature type="compositionally biased region" description="Low complexity" evidence="1">
    <location>
        <begin position="52"/>
        <end position="61"/>
    </location>
</feature>
<feature type="compositionally biased region" description="Basic and acidic residues" evidence="1">
    <location>
        <begin position="353"/>
        <end position="437"/>
    </location>
</feature>
<feature type="compositionally biased region" description="Polar residues" evidence="1">
    <location>
        <begin position="343"/>
        <end position="352"/>
    </location>
</feature>
<reference evidence="2" key="1">
    <citation type="journal article" date="2023" name="Insect Mol. Biol.">
        <title>Genome sequencing provides insights into the evolution of gene families encoding plant cell wall-degrading enzymes in longhorned beetles.</title>
        <authorList>
            <person name="Shin N.R."/>
            <person name="Okamura Y."/>
            <person name="Kirsch R."/>
            <person name="Pauchet Y."/>
        </authorList>
    </citation>
    <scope>NUCLEOTIDE SEQUENCE</scope>
    <source>
        <strain evidence="2">RBIC_L_NR</strain>
    </source>
</reference>
<gene>
    <name evidence="2" type="ORF">NQ314_008513</name>
</gene>
<evidence type="ECO:0000256" key="1">
    <source>
        <dbReference type="SAM" id="MobiDB-lite"/>
    </source>
</evidence>
<dbReference type="PANTHER" id="PTHR14038:SF0">
    <property type="entry name" value="LP18708P"/>
    <property type="match status" value="1"/>
</dbReference>
<organism evidence="2 3">
    <name type="scientific">Rhamnusium bicolor</name>
    <dbReference type="NCBI Taxonomy" id="1586634"/>
    <lineage>
        <taxon>Eukaryota</taxon>
        <taxon>Metazoa</taxon>
        <taxon>Ecdysozoa</taxon>
        <taxon>Arthropoda</taxon>
        <taxon>Hexapoda</taxon>
        <taxon>Insecta</taxon>
        <taxon>Pterygota</taxon>
        <taxon>Neoptera</taxon>
        <taxon>Endopterygota</taxon>
        <taxon>Coleoptera</taxon>
        <taxon>Polyphaga</taxon>
        <taxon>Cucujiformia</taxon>
        <taxon>Chrysomeloidea</taxon>
        <taxon>Cerambycidae</taxon>
        <taxon>Lepturinae</taxon>
        <taxon>Rhagiini</taxon>
        <taxon>Rhamnusium</taxon>
    </lineage>
</organism>
<feature type="compositionally biased region" description="Basic and acidic residues" evidence="1">
    <location>
        <begin position="91"/>
        <end position="127"/>
    </location>
</feature>
<feature type="compositionally biased region" description="Polar residues" evidence="1">
    <location>
        <begin position="182"/>
        <end position="192"/>
    </location>
</feature>
<feature type="compositionally biased region" description="Basic and acidic residues" evidence="1">
    <location>
        <begin position="498"/>
        <end position="514"/>
    </location>
</feature>
<feature type="region of interest" description="Disordered" evidence="1">
    <location>
        <begin position="1"/>
        <end position="514"/>
    </location>
</feature>
<evidence type="ECO:0000313" key="2">
    <source>
        <dbReference type="EMBL" id="KAJ8947997.1"/>
    </source>
</evidence>
<comment type="caution">
    <text evidence="2">The sequence shown here is derived from an EMBL/GenBank/DDBJ whole genome shotgun (WGS) entry which is preliminary data.</text>
</comment>
<proteinExistence type="predicted"/>
<accession>A0AAV8Y8V3</accession>
<feature type="compositionally biased region" description="Basic and acidic residues" evidence="1">
    <location>
        <begin position="207"/>
        <end position="222"/>
    </location>
</feature>
<sequence length="612" mass="73631">MTQKLAFSDDESEKNTKRETRRNQQNRENREQDRGERNDSSHTNDNQQRQWSSSRSSTSRGRSSEEEELWLQRRNQTDKEMEIVVQRAKQRKEEEEKRFNEERKQGAAKKLLELEEKIQKRDRDNHEGVGTINPSIVPPKPINHVDIPLPEFQKEKERDRDVPRERENRSRTPNEIIEDKGQSANQGSSFRHLTQIEGKNFPRKHQKPSDREPRDRDRDVREQNAPSFSRHFQNDLPPRFLKHQRNNSSSNLQQSQQQYHQFDNNRWVQNNQSPPKTQQNTSHNPSHNRNVRQESPERERQVEEELRDYKRQSSEDSYRSSHHSQPEVPQKPLEHRYEDIQENCHQNYNQQYIRREREEDKWQKDKERQEERWQKDKERQDMKQEDHSVRQGNDDWSDRREKSRDEKLPERYDRERDRPQRPDSRDSRSARHSEPREYMGSWSESAYEPPYEEKRREHVREDRRVVPGPITKERMEAADMRSEKRNLTQLKRGQAIDIKPENKNDEKEELDNKKEPQVISAWADAIPPAMEEEISKFAEEKNLLMVIRQKQNNLEINRRSLKNMRTTIKIEVKIADSTLKIKAGTVVQTTIIRLGRQDGRKDRQVEDTNLVG</sequence>
<dbReference type="Proteomes" id="UP001162156">
    <property type="component" value="Unassembled WGS sequence"/>
</dbReference>